<keyword evidence="1" id="KW-1133">Transmembrane helix</keyword>
<organism evidence="2 3">
    <name type="scientific">Cryptosporangium phraense</name>
    <dbReference type="NCBI Taxonomy" id="2593070"/>
    <lineage>
        <taxon>Bacteria</taxon>
        <taxon>Bacillati</taxon>
        <taxon>Actinomycetota</taxon>
        <taxon>Actinomycetes</taxon>
        <taxon>Cryptosporangiales</taxon>
        <taxon>Cryptosporangiaceae</taxon>
        <taxon>Cryptosporangium</taxon>
    </lineage>
</organism>
<keyword evidence="1" id="KW-0472">Membrane</keyword>
<accession>A0A545AF37</accession>
<sequence length="93" mass="10269">MGPQPEELERNIAFAREQLRRDVDELVARVTPRAVAARSAQKATQRVHEASAKVGPLLRNGRDQLLSRPALLGVGAGLTVLTLAVLWRVRSRH</sequence>
<protein>
    <submittedName>
        <fullName evidence="2">DUF3618 domain-containing protein</fullName>
    </submittedName>
</protein>
<dbReference type="Proteomes" id="UP000317982">
    <property type="component" value="Unassembled WGS sequence"/>
</dbReference>
<comment type="caution">
    <text evidence="2">The sequence shown here is derived from an EMBL/GenBank/DDBJ whole genome shotgun (WGS) entry which is preliminary data.</text>
</comment>
<feature type="transmembrane region" description="Helical" evidence="1">
    <location>
        <begin position="70"/>
        <end position="89"/>
    </location>
</feature>
<evidence type="ECO:0000313" key="3">
    <source>
        <dbReference type="Proteomes" id="UP000317982"/>
    </source>
</evidence>
<dbReference type="EMBL" id="VIRS01000052">
    <property type="protein sequence ID" value="TQS39923.1"/>
    <property type="molecule type" value="Genomic_DNA"/>
</dbReference>
<dbReference type="Pfam" id="PF12277">
    <property type="entry name" value="DUF3618"/>
    <property type="match status" value="1"/>
</dbReference>
<keyword evidence="3" id="KW-1185">Reference proteome</keyword>
<reference evidence="2 3" key="1">
    <citation type="submission" date="2019-07" db="EMBL/GenBank/DDBJ databases">
        <title>Cryptosporangium phraense sp. nov., isolated from plant litter.</title>
        <authorList>
            <person name="Suriyachadkun C."/>
        </authorList>
    </citation>
    <scope>NUCLEOTIDE SEQUENCE [LARGE SCALE GENOMIC DNA]</scope>
    <source>
        <strain evidence="2 3">A-T 5661</strain>
    </source>
</reference>
<evidence type="ECO:0000256" key="1">
    <source>
        <dbReference type="SAM" id="Phobius"/>
    </source>
</evidence>
<proteinExistence type="predicted"/>
<dbReference type="RefSeq" id="WP_142709682.1">
    <property type="nucleotide sequence ID" value="NZ_VIRS01000052.1"/>
</dbReference>
<gene>
    <name evidence="2" type="ORF">FL583_37585</name>
</gene>
<dbReference type="InterPro" id="IPR022062">
    <property type="entry name" value="DUF3618"/>
</dbReference>
<evidence type="ECO:0000313" key="2">
    <source>
        <dbReference type="EMBL" id="TQS39923.1"/>
    </source>
</evidence>
<keyword evidence="1" id="KW-0812">Transmembrane</keyword>
<name>A0A545AF37_9ACTN</name>
<dbReference type="AlphaFoldDB" id="A0A545AF37"/>
<dbReference type="InParanoid" id="A0A545AF37"/>